<dbReference type="Proteomes" id="UP000710432">
    <property type="component" value="Unassembled WGS sequence"/>
</dbReference>
<evidence type="ECO:0000256" key="2">
    <source>
        <dbReference type="ARBA" id="ARBA00022475"/>
    </source>
</evidence>
<dbReference type="AlphaFoldDB" id="A0A8J6KXD3"/>
<feature type="transmembrane region" description="Helical" evidence="13">
    <location>
        <begin position="137"/>
        <end position="160"/>
    </location>
</feature>
<organism evidence="16 17">
    <name type="scientific">Microtus ochrogaster</name>
    <name type="common">Prairie vole</name>
    <dbReference type="NCBI Taxonomy" id="79684"/>
    <lineage>
        <taxon>Eukaryota</taxon>
        <taxon>Metazoa</taxon>
        <taxon>Chordata</taxon>
        <taxon>Craniata</taxon>
        <taxon>Vertebrata</taxon>
        <taxon>Euteleostomi</taxon>
        <taxon>Mammalia</taxon>
        <taxon>Eutheria</taxon>
        <taxon>Euarchontoglires</taxon>
        <taxon>Glires</taxon>
        <taxon>Rodentia</taxon>
        <taxon>Myomorpha</taxon>
        <taxon>Muroidea</taxon>
        <taxon>Cricetidae</taxon>
        <taxon>Arvicolinae</taxon>
        <taxon>Microtus</taxon>
    </lineage>
</organism>
<dbReference type="PROSITE" id="PS00237">
    <property type="entry name" value="G_PROTEIN_RECEP_F1_1"/>
    <property type="match status" value="1"/>
</dbReference>
<evidence type="ECO:0000313" key="17">
    <source>
        <dbReference type="Proteomes" id="UP000710432"/>
    </source>
</evidence>
<dbReference type="InterPro" id="IPR050516">
    <property type="entry name" value="Olfactory_GPCR"/>
</dbReference>
<dbReference type="GO" id="GO:0004984">
    <property type="term" value="F:olfactory receptor activity"/>
    <property type="evidence" value="ECO:0007669"/>
    <property type="project" value="InterPro"/>
</dbReference>
<evidence type="ECO:0000313" key="16">
    <source>
        <dbReference type="EMBL" id="KAH0517450.1"/>
    </source>
</evidence>
<evidence type="ECO:0000256" key="1">
    <source>
        <dbReference type="ARBA" id="ARBA00004651"/>
    </source>
</evidence>
<gene>
    <name evidence="16" type="ORF">LTLLF_120900</name>
</gene>
<protein>
    <recommendedName>
        <fullName evidence="13">Olfactory receptor</fullName>
    </recommendedName>
</protein>
<evidence type="ECO:0000256" key="3">
    <source>
        <dbReference type="ARBA" id="ARBA00022606"/>
    </source>
</evidence>
<dbReference type="PANTHER" id="PTHR26452">
    <property type="entry name" value="OLFACTORY RECEPTOR"/>
    <property type="match status" value="1"/>
</dbReference>
<comment type="caution">
    <text evidence="16">The sequence shown here is derived from an EMBL/GenBank/DDBJ whole genome shotgun (WGS) entry which is preliminary data.</text>
</comment>
<feature type="region of interest" description="Disordered" evidence="14">
    <location>
        <begin position="302"/>
        <end position="322"/>
    </location>
</feature>
<dbReference type="InterPro" id="IPR000276">
    <property type="entry name" value="GPCR_Rhodpsn"/>
</dbReference>
<feature type="domain" description="G-protein coupled receptors family 1 profile" evidence="15">
    <location>
        <begin position="38"/>
        <end position="249"/>
    </location>
</feature>
<evidence type="ECO:0000256" key="4">
    <source>
        <dbReference type="ARBA" id="ARBA00022692"/>
    </source>
</evidence>
<evidence type="ECO:0000256" key="13">
    <source>
        <dbReference type="RuleBase" id="RU363047"/>
    </source>
</evidence>
<evidence type="ECO:0000256" key="11">
    <source>
        <dbReference type="ARBA" id="ARBA00053672"/>
    </source>
</evidence>
<dbReference type="PRINTS" id="PR00245">
    <property type="entry name" value="OLFACTORYR"/>
</dbReference>
<sequence>MEDRNVTEFVLLGLTSNPRTQGLLFALFLVTYLLILTGNLLMLLVIGWDPHLHTPMYFFLRQLSFIDAFYSSVIVPKLLRNLISEWKTISFLGCFIQISLVIFSAATEACLLSAMAYDRFQAVCHPLMYVVTMNERVCSGLVIMSWVLGISASLVNTFLLSQEHFCGPNLICSFACEVPPVLLLVCSDPHTTVVSILTTMVILGLGSLVLLLGSYSRIIMTALGINSAKGRSKIFSSCSSHFLVVTIFYGSGVSRIEPQSSLLWTSCLVFERLTCDWVHDSSIRLNPGVSAIFAVQCGDSAAKPPHLQPEKQRREGSSKEDADQEIQADLIAQFKDSRVPVDSCVNLENAVKAEGIVLTSILRASPDKCP</sequence>
<evidence type="ECO:0000256" key="8">
    <source>
        <dbReference type="ARBA" id="ARBA00023136"/>
    </source>
</evidence>
<keyword evidence="8 13" id="KW-0472">Membrane</keyword>
<dbReference type="InterPro" id="IPR000725">
    <property type="entry name" value="Olfact_rcpt"/>
</dbReference>
<dbReference type="EMBL" id="JAATJU010015781">
    <property type="protein sequence ID" value="KAH0517450.1"/>
    <property type="molecule type" value="Genomic_DNA"/>
</dbReference>
<feature type="compositionally biased region" description="Basic and acidic residues" evidence="14">
    <location>
        <begin position="308"/>
        <end position="321"/>
    </location>
</feature>
<dbReference type="PRINTS" id="PR00237">
    <property type="entry name" value="GPCRRHODOPSN"/>
</dbReference>
<dbReference type="Gene3D" id="1.20.1070.10">
    <property type="entry name" value="Rhodopsin 7-helix transmembrane proteins"/>
    <property type="match status" value="1"/>
</dbReference>
<keyword evidence="10 12" id="KW-0807">Transducer</keyword>
<keyword evidence="5 13" id="KW-0552">Olfaction</keyword>
<keyword evidence="9 12" id="KW-0675">Receptor</keyword>
<feature type="transmembrane region" description="Helical" evidence="13">
    <location>
        <begin position="95"/>
        <end position="117"/>
    </location>
</feature>
<feature type="transmembrane region" description="Helical" evidence="13">
    <location>
        <begin position="23"/>
        <end position="46"/>
    </location>
</feature>
<comment type="similarity">
    <text evidence="12">Belongs to the G-protein coupled receptor 1 family.</text>
</comment>
<evidence type="ECO:0000256" key="14">
    <source>
        <dbReference type="SAM" id="MobiDB-lite"/>
    </source>
</evidence>
<proteinExistence type="inferred from homology"/>
<accession>A0A8J6KXD3</accession>
<dbReference type="GO" id="GO:0004930">
    <property type="term" value="F:G protein-coupled receptor activity"/>
    <property type="evidence" value="ECO:0007669"/>
    <property type="project" value="UniProtKB-KW"/>
</dbReference>
<dbReference type="GO" id="GO:0005886">
    <property type="term" value="C:plasma membrane"/>
    <property type="evidence" value="ECO:0007669"/>
    <property type="project" value="UniProtKB-SubCell"/>
</dbReference>
<evidence type="ECO:0000256" key="10">
    <source>
        <dbReference type="ARBA" id="ARBA00023224"/>
    </source>
</evidence>
<keyword evidence="3 13" id="KW-0716">Sensory transduction</keyword>
<dbReference type="FunFam" id="1.20.1070.10:FF:000015">
    <property type="entry name" value="Olfactory receptor"/>
    <property type="match status" value="1"/>
</dbReference>
<keyword evidence="7 12" id="KW-0297">G-protein coupled receptor</keyword>
<feature type="transmembrane region" description="Helical" evidence="13">
    <location>
        <begin position="234"/>
        <end position="252"/>
    </location>
</feature>
<keyword evidence="4 12" id="KW-0812">Transmembrane</keyword>
<comment type="subcellular location">
    <subcellularLocation>
        <location evidence="1 13">Cell membrane</location>
        <topology evidence="1 13">Multi-pass membrane protein</topology>
    </subcellularLocation>
</comment>
<dbReference type="SUPFAM" id="SSF81321">
    <property type="entry name" value="Family A G protein-coupled receptor-like"/>
    <property type="match status" value="1"/>
</dbReference>
<keyword evidence="6 13" id="KW-1133">Transmembrane helix</keyword>
<evidence type="ECO:0000256" key="7">
    <source>
        <dbReference type="ARBA" id="ARBA00023040"/>
    </source>
</evidence>
<dbReference type="Pfam" id="PF13853">
    <property type="entry name" value="7tm_4"/>
    <property type="match status" value="1"/>
</dbReference>
<evidence type="ECO:0000256" key="12">
    <source>
        <dbReference type="RuleBase" id="RU000688"/>
    </source>
</evidence>
<dbReference type="PROSITE" id="PS50262">
    <property type="entry name" value="G_PROTEIN_RECEP_F1_2"/>
    <property type="match status" value="1"/>
</dbReference>
<evidence type="ECO:0000259" key="15">
    <source>
        <dbReference type="PROSITE" id="PS50262"/>
    </source>
</evidence>
<evidence type="ECO:0000256" key="6">
    <source>
        <dbReference type="ARBA" id="ARBA00022989"/>
    </source>
</evidence>
<keyword evidence="2 13" id="KW-1003">Cell membrane</keyword>
<name>A0A8J6KXD3_MICOH</name>
<dbReference type="InterPro" id="IPR017452">
    <property type="entry name" value="GPCR_Rhodpsn_7TM"/>
</dbReference>
<evidence type="ECO:0000256" key="5">
    <source>
        <dbReference type="ARBA" id="ARBA00022725"/>
    </source>
</evidence>
<feature type="transmembrane region" description="Helical" evidence="13">
    <location>
        <begin position="192"/>
        <end position="213"/>
    </location>
</feature>
<evidence type="ECO:0000256" key="9">
    <source>
        <dbReference type="ARBA" id="ARBA00023170"/>
    </source>
</evidence>
<comment type="function">
    <text evidence="11">Possible taste receptor.</text>
</comment>
<reference evidence="16" key="1">
    <citation type="submission" date="2020-03" db="EMBL/GenBank/DDBJ databases">
        <title>Studies in the Genomics of Life Span.</title>
        <authorList>
            <person name="Glass D."/>
        </authorList>
    </citation>
    <scope>NUCLEOTIDE SEQUENCE</scope>
    <source>
        <strain evidence="16">LTLLF</strain>
        <tissue evidence="16">Muscle</tissue>
    </source>
</reference>